<dbReference type="GO" id="GO:0005634">
    <property type="term" value="C:nucleus"/>
    <property type="evidence" value="ECO:0007669"/>
    <property type="project" value="UniProtKB-SubCell"/>
</dbReference>
<sequence length="1487" mass="170728">MKKLIASIEEHVAFYGPNGCDVESLWPVMQAIEATKSKCWRVLVGMKSLEFYNDNQKLDRPRDMKLEHADSIRVVAPAELRKKVLLRYAPQQNPNLTLNANQFAVLDKIANTRRDGILQIQVARELGVDSRAVYPVIKRLEEHGLIIKTRVSTNKTWTNLLHHIRFSPDEMVTTPTMDLQGIIHYDTLQKQLVNVLSEAKDDMIPMAELFKIFGFTTKQQKKWMSRFFVRAIEEGYIEKKRLVIDGIKTVCIKLLHSPIQKEEQEAAPKPEEDTESSSSKKRKRQYGQLYGKELQDRIVQVIGEANDKGMTRRQVEHALPEATPSAIKHFLKSIISMNNDNDKDQQLFHVIEAQGRGRCYRYFTRVGLDTFLSNRGQILAGPNHDQEGCADENETSASAAVPEEREKDDDTSNGTKRALTTTTNETPPPPPSKRVKTVTEGGFTKGTRQSMKGTNVTMDNRRNAMATIVLRDKVRELHGDLREEIMVQAGEADSNHVIARATLMRMAERLEKSNVIRIMKTAVPTMTGAIETKILLLHPDVGDNDEIVKQYMERLRMNRMVKPIVCRKLPELEVYDRGESATPSTSNEMTPRQHAALQKVYGAPDKYWREVALRHGWLSSRWLRARVLHEYLFDQKNSMDAVDFGNVISHMPLDVYRKAFGICSYTEEAEEFLRNNDNPEIPLSMIPSNLHPTIITSTSRLRHRLFKLLAILEALELMEPHTLTRPTTATEERPTITLTRIGRIRNFLDASRPILKEIEFHSLDNVKAFWDELQFTCTCEHTRTTGTPRGQGEKEDLLSSITIARTWGIHILLNPQQRQLLESHVDRTKGKAPCDDDKLILHLSRQVSLAPSRVKRYFEGIMRLHHGGPSSGSRPARKTRPPEVVSNLIKSAISGESVQAYKSNNIEQTFTPTRRYLRHRFPTSNTADLSRPKKYRKWKKTEQDVLIHAFTIMRQRADALHIPIAWRPIEQVLPGWDYETCRRRLHHMKSHSPHLGQDLVNLKQQWIKIYNDGIRSGELVDDRPWDVVDFDLPGQLEYFVTKLHASPVQINASLDRLPDHRQELLDLYNIVSRIPYQHMETMLTVHGDRRNLQHDPTCSRITHIAVLIKMVLLTATSDYDPKIAHTLLERFSQQETMDATRYLRDAGVLIKNRSFGANRMIPGRQYNFSEKFLKKFTCSFYPSRLLQQSSDFYQGLQPKIDLNKDQISGGAMAVILDMLSTDQMKLNMRDEEQYFKAHYNSTLAEVVDDNLSAKWINQGFDVILDTNKPSISHEQHAEPFDTDTFMPPMEAVDALDSDTRSVYDLIDHYGKDGATLPLLKGQLDIPDSKIIQATQQLILESLVIRVGFSDLRLVTYRHVGHWAIPLDDSKHFHPRMWRNIHGKTIPTVLEGCAEAVLQHILSTPGIKQSQLCDIFEGYMAKTEMMDVLQYLEQRHAIKSKQFHEVKKVGLFGRRVFSKSLDNDKIAHDSVIHYWPLAGYYKSIQVSR</sequence>
<name>A0AAD7V8Y1_9FUNG</name>
<dbReference type="InterPro" id="IPR046488">
    <property type="entry name" value="Sfc3/Tfc3_C"/>
</dbReference>
<dbReference type="PANTHER" id="PTHR15180">
    <property type="entry name" value="GENERAL TRANSCRIPTION FACTOR 3C POLYPEPTIDE 1"/>
    <property type="match status" value="1"/>
</dbReference>
<proteinExistence type="predicted"/>
<evidence type="ECO:0000256" key="2">
    <source>
        <dbReference type="ARBA" id="ARBA00022553"/>
    </source>
</evidence>
<dbReference type="InterPro" id="IPR044210">
    <property type="entry name" value="Tfc3-like"/>
</dbReference>
<evidence type="ECO:0000256" key="4">
    <source>
        <dbReference type="ARBA" id="ARBA00023163"/>
    </source>
</evidence>
<dbReference type="Pfam" id="PF04182">
    <property type="entry name" value="B-block_TFIIIC"/>
    <property type="match status" value="1"/>
</dbReference>
<evidence type="ECO:0000256" key="6">
    <source>
        <dbReference type="SAM" id="MobiDB-lite"/>
    </source>
</evidence>
<accession>A0AAD7V8Y1</accession>
<feature type="region of interest" description="Disordered" evidence="6">
    <location>
        <begin position="261"/>
        <end position="286"/>
    </location>
</feature>
<dbReference type="InterPro" id="IPR056467">
    <property type="entry name" value="eWH_GTF3C1"/>
</dbReference>
<dbReference type="PANTHER" id="PTHR15180:SF1">
    <property type="entry name" value="GENERAL TRANSCRIPTION FACTOR 3C POLYPEPTIDE 1"/>
    <property type="match status" value="1"/>
</dbReference>
<dbReference type="GeneID" id="83210281"/>
<evidence type="ECO:0000256" key="5">
    <source>
        <dbReference type="ARBA" id="ARBA00023242"/>
    </source>
</evidence>
<dbReference type="GO" id="GO:0000127">
    <property type="term" value="C:transcription factor TFIIIC complex"/>
    <property type="evidence" value="ECO:0007669"/>
    <property type="project" value="InterPro"/>
</dbReference>
<evidence type="ECO:0000256" key="1">
    <source>
        <dbReference type="ARBA" id="ARBA00004123"/>
    </source>
</evidence>
<feature type="compositionally biased region" description="Basic and acidic residues" evidence="6">
    <location>
        <begin position="261"/>
        <end position="271"/>
    </location>
</feature>
<feature type="domain" description="B-block binding subunit of TFIIIC" evidence="7">
    <location>
        <begin position="101"/>
        <end position="167"/>
    </location>
</feature>
<dbReference type="GO" id="GO:0042791">
    <property type="term" value="P:5S class rRNA transcription by RNA polymerase III"/>
    <property type="evidence" value="ECO:0007669"/>
    <property type="project" value="TreeGrafter"/>
</dbReference>
<dbReference type="Pfam" id="PF24101">
    <property type="entry name" value="WHD_GTF3C1"/>
    <property type="match status" value="1"/>
</dbReference>
<keyword evidence="3" id="KW-0238">DNA-binding</keyword>
<dbReference type="InterPro" id="IPR007309">
    <property type="entry name" value="TFIIIC_Bblock-bd"/>
</dbReference>
<organism evidence="10 11">
    <name type="scientific">Lichtheimia ornata</name>
    <dbReference type="NCBI Taxonomy" id="688661"/>
    <lineage>
        <taxon>Eukaryota</taxon>
        <taxon>Fungi</taxon>
        <taxon>Fungi incertae sedis</taxon>
        <taxon>Mucoromycota</taxon>
        <taxon>Mucoromycotina</taxon>
        <taxon>Mucoromycetes</taxon>
        <taxon>Mucorales</taxon>
        <taxon>Lichtheimiaceae</taxon>
        <taxon>Lichtheimia</taxon>
    </lineage>
</organism>
<dbReference type="Pfam" id="PF20222">
    <property type="entry name" value="DUF6581"/>
    <property type="match status" value="1"/>
</dbReference>
<evidence type="ECO:0008006" key="12">
    <source>
        <dbReference type="Google" id="ProtNLM"/>
    </source>
</evidence>
<dbReference type="GO" id="GO:0003677">
    <property type="term" value="F:DNA binding"/>
    <property type="evidence" value="ECO:0007669"/>
    <property type="project" value="UniProtKB-KW"/>
</dbReference>
<keyword evidence="5" id="KW-0539">Nucleus</keyword>
<evidence type="ECO:0000313" key="11">
    <source>
        <dbReference type="Proteomes" id="UP001234581"/>
    </source>
</evidence>
<comment type="subcellular location">
    <subcellularLocation>
        <location evidence="1">Nucleus</location>
    </subcellularLocation>
</comment>
<evidence type="ECO:0000259" key="8">
    <source>
        <dbReference type="Pfam" id="PF20222"/>
    </source>
</evidence>
<dbReference type="Gene3D" id="1.10.10.10">
    <property type="entry name" value="Winged helix-like DNA-binding domain superfamily/Winged helix DNA-binding domain"/>
    <property type="match status" value="1"/>
</dbReference>
<feature type="region of interest" description="Disordered" evidence="6">
    <location>
        <begin position="382"/>
        <end position="438"/>
    </location>
</feature>
<feature type="domain" description="GTF3C1 extended winged-helix" evidence="9">
    <location>
        <begin position="458"/>
        <end position="558"/>
    </location>
</feature>
<keyword evidence="2" id="KW-0597">Phosphoprotein</keyword>
<dbReference type="GO" id="GO:0006384">
    <property type="term" value="P:transcription initiation at RNA polymerase III promoter"/>
    <property type="evidence" value="ECO:0007669"/>
    <property type="project" value="InterPro"/>
</dbReference>
<dbReference type="Proteomes" id="UP001234581">
    <property type="component" value="Unassembled WGS sequence"/>
</dbReference>
<dbReference type="RefSeq" id="XP_058346512.1">
    <property type="nucleotide sequence ID" value="XM_058482945.1"/>
</dbReference>
<dbReference type="InterPro" id="IPR036390">
    <property type="entry name" value="WH_DNA-bd_sf"/>
</dbReference>
<feature type="domain" description="Transcription factor tau subunit sfc3/Tfc3 C-terminal" evidence="8">
    <location>
        <begin position="934"/>
        <end position="1234"/>
    </location>
</feature>
<evidence type="ECO:0000313" key="10">
    <source>
        <dbReference type="EMBL" id="KAJ8661599.1"/>
    </source>
</evidence>
<evidence type="ECO:0000259" key="7">
    <source>
        <dbReference type="Pfam" id="PF04182"/>
    </source>
</evidence>
<dbReference type="InterPro" id="IPR036388">
    <property type="entry name" value="WH-like_DNA-bd_sf"/>
</dbReference>
<keyword evidence="11" id="KW-1185">Reference proteome</keyword>
<gene>
    <name evidence="10" type="ORF">O0I10_002867</name>
</gene>
<evidence type="ECO:0000256" key="3">
    <source>
        <dbReference type="ARBA" id="ARBA00023125"/>
    </source>
</evidence>
<comment type="caution">
    <text evidence="10">The sequence shown here is derived from an EMBL/GenBank/DDBJ whole genome shotgun (WGS) entry which is preliminary data.</text>
</comment>
<dbReference type="SUPFAM" id="SSF46785">
    <property type="entry name" value="Winged helix' DNA-binding domain"/>
    <property type="match status" value="1"/>
</dbReference>
<reference evidence="10 11" key="1">
    <citation type="submission" date="2023-03" db="EMBL/GenBank/DDBJ databases">
        <title>Genome sequence of Lichtheimia ornata CBS 291.66.</title>
        <authorList>
            <person name="Mohabir J.T."/>
            <person name="Shea T.P."/>
            <person name="Kurbessoian T."/>
            <person name="Berby B."/>
            <person name="Fontaine J."/>
            <person name="Livny J."/>
            <person name="Gnirke A."/>
            <person name="Stajich J.E."/>
            <person name="Cuomo C.A."/>
        </authorList>
    </citation>
    <scope>NUCLEOTIDE SEQUENCE [LARGE SCALE GENOMIC DNA]</scope>
    <source>
        <strain evidence="10">CBS 291.66</strain>
    </source>
</reference>
<evidence type="ECO:0000259" key="9">
    <source>
        <dbReference type="Pfam" id="PF24101"/>
    </source>
</evidence>
<dbReference type="EMBL" id="JARTCD010000008">
    <property type="protein sequence ID" value="KAJ8661599.1"/>
    <property type="molecule type" value="Genomic_DNA"/>
</dbReference>
<keyword evidence="4" id="KW-0804">Transcription</keyword>
<protein>
    <recommendedName>
        <fullName evidence="12">B-block binding subunit of TFIIIC domain-containing protein</fullName>
    </recommendedName>
</protein>